<dbReference type="AlphaFoldDB" id="A0A1Q8Q8B2"/>
<dbReference type="InterPro" id="IPR013096">
    <property type="entry name" value="Cupin_2"/>
</dbReference>
<evidence type="ECO:0000259" key="2">
    <source>
        <dbReference type="PROSITE" id="PS50943"/>
    </source>
</evidence>
<dbReference type="GO" id="GO:0003677">
    <property type="term" value="F:DNA binding"/>
    <property type="evidence" value="ECO:0007669"/>
    <property type="project" value="UniProtKB-KW"/>
</dbReference>
<dbReference type="Gene3D" id="2.60.120.10">
    <property type="entry name" value="Jelly Rolls"/>
    <property type="match status" value="1"/>
</dbReference>
<evidence type="ECO:0000313" key="4">
    <source>
        <dbReference type="Proteomes" id="UP000185568"/>
    </source>
</evidence>
<dbReference type="InterPro" id="IPR001387">
    <property type="entry name" value="Cro/C1-type_HTH"/>
</dbReference>
<dbReference type="CDD" id="cd00093">
    <property type="entry name" value="HTH_XRE"/>
    <property type="match status" value="1"/>
</dbReference>
<dbReference type="GO" id="GO:0003700">
    <property type="term" value="F:DNA-binding transcription factor activity"/>
    <property type="evidence" value="ECO:0007669"/>
    <property type="project" value="TreeGrafter"/>
</dbReference>
<dbReference type="RefSeq" id="WP_075397412.1">
    <property type="nucleotide sequence ID" value="NZ_MSDU01000007.1"/>
</dbReference>
<dbReference type="InterPro" id="IPR010982">
    <property type="entry name" value="Lambda_DNA-bd_dom_sf"/>
</dbReference>
<dbReference type="OrthoDB" id="9814553at2"/>
<keyword evidence="4" id="KW-1185">Reference proteome</keyword>
<proteinExistence type="predicted"/>
<feature type="domain" description="HTH cro/C1-type" evidence="2">
    <location>
        <begin position="7"/>
        <end position="61"/>
    </location>
</feature>
<dbReference type="Pfam" id="PF07883">
    <property type="entry name" value="Cupin_2"/>
    <property type="match status" value="1"/>
</dbReference>
<dbReference type="EMBL" id="MSDU01000007">
    <property type="protein sequence ID" value="OLN23578.1"/>
    <property type="molecule type" value="Genomic_DNA"/>
</dbReference>
<dbReference type="STRING" id="1714264.BTO30_03905"/>
<dbReference type="Gene3D" id="1.10.260.40">
    <property type="entry name" value="lambda repressor-like DNA-binding domains"/>
    <property type="match status" value="1"/>
</dbReference>
<dbReference type="PROSITE" id="PS50943">
    <property type="entry name" value="HTH_CROC1"/>
    <property type="match status" value="1"/>
</dbReference>
<dbReference type="InterPro" id="IPR050807">
    <property type="entry name" value="TransReg_Diox_bact_type"/>
</dbReference>
<dbReference type="Proteomes" id="UP000185568">
    <property type="component" value="Unassembled WGS sequence"/>
</dbReference>
<dbReference type="SUPFAM" id="SSF51182">
    <property type="entry name" value="RmlC-like cupins"/>
    <property type="match status" value="1"/>
</dbReference>
<evidence type="ECO:0000313" key="3">
    <source>
        <dbReference type="EMBL" id="OLN23578.1"/>
    </source>
</evidence>
<gene>
    <name evidence="3" type="ORF">BTO30_03905</name>
</gene>
<dbReference type="PANTHER" id="PTHR46797:SF2">
    <property type="entry name" value="TRANSCRIPTIONAL REGULATOR"/>
    <property type="match status" value="1"/>
</dbReference>
<evidence type="ECO:0000256" key="1">
    <source>
        <dbReference type="ARBA" id="ARBA00023125"/>
    </source>
</evidence>
<dbReference type="InterPro" id="IPR014710">
    <property type="entry name" value="RmlC-like_jellyroll"/>
</dbReference>
<dbReference type="InterPro" id="IPR011051">
    <property type="entry name" value="RmlC_Cupin_sf"/>
</dbReference>
<dbReference type="SUPFAM" id="SSF47413">
    <property type="entry name" value="lambda repressor-like DNA-binding domains"/>
    <property type="match status" value="1"/>
</dbReference>
<name>A0A1Q8Q8B2_9BACI</name>
<organism evidence="3 4">
    <name type="scientific">Domibacillus antri</name>
    <dbReference type="NCBI Taxonomy" id="1714264"/>
    <lineage>
        <taxon>Bacteria</taxon>
        <taxon>Bacillati</taxon>
        <taxon>Bacillota</taxon>
        <taxon>Bacilli</taxon>
        <taxon>Bacillales</taxon>
        <taxon>Bacillaceae</taxon>
        <taxon>Domibacillus</taxon>
    </lineage>
</organism>
<dbReference type="Pfam" id="PF01381">
    <property type="entry name" value="HTH_3"/>
    <property type="match status" value="1"/>
</dbReference>
<sequence length="178" mass="19513">MDIGEKIRTIRQQKKMTIASMCDAAGLSKGFVSNIENGHTSPSIATLQQIANALDVPMAYFFLEKKDRMRVIRESERTKTVSGKMDGAIEHINFTGHLRMIQSELPPGGSTGDGHFHAGEEIHLVLKGKVLARQGDDEAILEAGDSFSWNAAIPHYVENIGDDTAVILMAITKSETKF</sequence>
<dbReference type="SMART" id="SM00530">
    <property type="entry name" value="HTH_XRE"/>
    <property type="match status" value="1"/>
</dbReference>
<dbReference type="GO" id="GO:0005829">
    <property type="term" value="C:cytosol"/>
    <property type="evidence" value="ECO:0007669"/>
    <property type="project" value="TreeGrafter"/>
</dbReference>
<dbReference type="PANTHER" id="PTHR46797">
    <property type="entry name" value="HTH-TYPE TRANSCRIPTIONAL REGULATOR"/>
    <property type="match status" value="1"/>
</dbReference>
<keyword evidence="1 3" id="KW-0238">DNA-binding</keyword>
<accession>A0A1Q8Q8B2</accession>
<comment type="caution">
    <text evidence="3">The sequence shown here is derived from an EMBL/GenBank/DDBJ whole genome shotgun (WGS) entry which is preliminary data.</text>
</comment>
<dbReference type="CDD" id="cd02209">
    <property type="entry name" value="cupin_XRE_C"/>
    <property type="match status" value="1"/>
</dbReference>
<reference evidence="3 4" key="1">
    <citation type="submission" date="2016-12" db="EMBL/GenBank/DDBJ databases">
        <title>Domibacillus antri genome sequencing.</title>
        <authorList>
            <person name="Verma A."/>
            <person name="Krishnamurthi S."/>
        </authorList>
    </citation>
    <scope>NUCLEOTIDE SEQUENCE [LARGE SCALE GENOMIC DNA]</scope>
    <source>
        <strain evidence="3 4">XD80</strain>
    </source>
</reference>
<protein>
    <submittedName>
        <fullName evidence="3">DNA-binding protein</fullName>
    </submittedName>
</protein>